<evidence type="ECO:0000313" key="7">
    <source>
        <dbReference type="EMBL" id="KPI45620.1"/>
    </source>
</evidence>
<keyword evidence="3 6" id="KW-1133">Transmembrane helix</keyword>
<keyword evidence="2 6" id="KW-0812">Transmembrane</keyword>
<dbReference type="GO" id="GO:0015087">
    <property type="term" value="F:cobalt ion transmembrane transporter activity"/>
    <property type="evidence" value="ECO:0007669"/>
    <property type="project" value="TreeGrafter"/>
</dbReference>
<dbReference type="Proteomes" id="UP000038010">
    <property type="component" value="Unassembled WGS sequence"/>
</dbReference>
<dbReference type="Gene3D" id="1.20.58.340">
    <property type="entry name" value="Magnesium transport protein CorA, transmembrane region"/>
    <property type="match status" value="1"/>
</dbReference>
<feature type="compositionally biased region" description="Basic and acidic residues" evidence="5">
    <location>
        <begin position="82"/>
        <end position="91"/>
    </location>
</feature>
<protein>
    <recommendedName>
        <fullName evidence="9">Magnesium transport protein CorA</fullName>
    </recommendedName>
</protein>
<dbReference type="PANTHER" id="PTHR46494">
    <property type="entry name" value="CORA FAMILY METAL ION TRANSPORTER (EUROFUNG)"/>
    <property type="match status" value="1"/>
</dbReference>
<dbReference type="GO" id="GO:0000287">
    <property type="term" value="F:magnesium ion binding"/>
    <property type="evidence" value="ECO:0007669"/>
    <property type="project" value="TreeGrafter"/>
</dbReference>
<feature type="transmembrane region" description="Helical" evidence="6">
    <location>
        <begin position="590"/>
        <end position="611"/>
    </location>
</feature>
<dbReference type="GO" id="GO:0050897">
    <property type="term" value="F:cobalt ion binding"/>
    <property type="evidence" value="ECO:0007669"/>
    <property type="project" value="TreeGrafter"/>
</dbReference>
<keyword evidence="8" id="KW-1185">Reference proteome</keyword>
<dbReference type="Pfam" id="PF01544">
    <property type="entry name" value="CorA"/>
    <property type="match status" value="1"/>
</dbReference>
<comment type="caution">
    <text evidence="7">The sequence shown here is derived from an EMBL/GenBank/DDBJ whole genome shotgun (WGS) entry which is preliminary data.</text>
</comment>
<dbReference type="VEuPathDB" id="FungiDB:AB675_371"/>
<feature type="region of interest" description="Disordered" evidence="5">
    <location>
        <begin position="68"/>
        <end position="108"/>
    </location>
</feature>
<dbReference type="InterPro" id="IPR002523">
    <property type="entry name" value="MgTranspt_CorA/ZnTranspt_ZntB"/>
</dbReference>
<reference evidence="7 8" key="1">
    <citation type="submission" date="2015-06" db="EMBL/GenBank/DDBJ databases">
        <title>Draft genome of the ant-associated black yeast Phialophora attae CBS 131958.</title>
        <authorList>
            <person name="Moreno L.F."/>
            <person name="Stielow B.J."/>
            <person name="de Hoog S."/>
            <person name="Vicente V.A."/>
            <person name="Weiss V.A."/>
            <person name="de Vries M."/>
            <person name="Cruz L.M."/>
            <person name="Souza E.M."/>
        </authorList>
    </citation>
    <scope>NUCLEOTIDE SEQUENCE [LARGE SCALE GENOMIC DNA]</scope>
    <source>
        <strain evidence="7 8">CBS 131958</strain>
    </source>
</reference>
<dbReference type="SUPFAM" id="SSF144083">
    <property type="entry name" value="Magnesium transport protein CorA, transmembrane region"/>
    <property type="match status" value="1"/>
</dbReference>
<dbReference type="AlphaFoldDB" id="A0A0N1HGY9"/>
<evidence type="ECO:0000256" key="2">
    <source>
        <dbReference type="ARBA" id="ARBA00022692"/>
    </source>
</evidence>
<evidence type="ECO:0000256" key="3">
    <source>
        <dbReference type="ARBA" id="ARBA00022989"/>
    </source>
</evidence>
<dbReference type="OrthoDB" id="194358at2759"/>
<accession>A0A0N1HGY9</accession>
<dbReference type="RefSeq" id="XP_018005583.1">
    <property type="nucleotide sequence ID" value="XM_018143796.1"/>
</dbReference>
<feature type="region of interest" description="Disordered" evidence="5">
    <location>
        <begin position="635"/>
        <end position="664"/>
    </location>
</feature>
<keyword evidence="4 6" id="KW-0472">Membrane</keyword>
<feature type="transmembrane region" description="Helical" evidence="6">
    <location>
        <begin position="556"/>
        <end position="578"/>
    </location>
</feature>
<dbReference type="STRING" id="1664694.A0A0N1HGY9"/>
<dbReference type="GO" id="GO:0005886">
    <property type="term" value="C:plasma membrane"/>
    <property type="evidence" value="ECO:0007669"/>
    <property type="project" value="UniProtKB-SubCell"/>
</dbReference>
<name>A0A0N1HGY9_9EURO</name>
<evidence type="ECO:0008006" key="9">
    <source>
        <dbReference type="Google" id="ProtNLM"/>
    </source>
</evidence>
<evidence type="ECO:0000256" key="5">
    <source>
        <dbReference type="SAM" id="MobiDB-lite"/>
    </source>
</evidence>
<evidence type="ECO:0000256" key="6">
    <source>
        <dbReference type="SAM" id="Phobius"/>
    </source>
</evidence>
<comment type="subcellular location">
    <subcellularLocation>
        <location evidence="1">Cell membrane</location>
        <topology evidence="1">Multi-pass membrane protein</topology>
    </subcellularLocation>
</comment>
<dbReference type="PANTHER" id="PTHR46494:SF1">
    <property type="entry name" value="CORA FAMILY METAL ION TRANSPORTER (EUROFUNG)"/>
    <property type="match status" value="1"/>
</dbReference>
<evidence type="ECO:0000256" key="4">
    <source>
        <dbReference type="ARBA" id="ARBA00023136"/>
    </source>
</evidence>
<dbReference type="GeneID" id="28735665"/>
<organism evidence="7 8">
    <name type="scientific">Cyphellophora attinorum</name>
    <dbReference type="NCBI Taxonomy" id="1664694"/>
    <lineage>
        <taxon>Eukaryota</taxon>
        <taxon>Fungi</taxon>
        <taxon>Dikarya</taxon>
        <taxon>Ascomycota</taxon>
        <taxon>Pezizomycotina</taxon>
        <taxon>Eurotiomycetes</taxon>
        <taxon>Chaetothyriomycetidae</taxon>
        <taxon>Chaetothyriales</taxon>
        <taxon>Cyphellophoraceae</taxon>
        <taxon>Cyphellophora</taxon>
    </lineage>
</organism>
<gene>
    <name evidence="7" type="ORF">AB675_371</name>
</gene>
<dbReference type="InterPro" id="IPR045863">
    <property type="entry name" value="CorA_TM1_TM2"/>
</dbReference>
<feature type="region of interest" description="Disordered" evidence="5">
    <location>
        <begin position="1"/>
        <end position="22"/>
    </location>
</feature>
<evidence type="ECO:0000313" key="8">
    <source>
        <dbReference type="Proteomes" id="UP000038010"/>
    </source>
</evidence>
<dbReference type="GO" id="GO:0015095">
    <property type="term" value="F:magnesium ion transmembrane transporter activity"/>
    <property type="evidence" value="ECO:0007669"/>
    <property type="project" value="TreeGrafter"/>
</dbReference>
<evidence type="ECO:0000256" key="1">
    <source>
        <dbReference type="ARBA" id="ARBA00004651"/>
    </source>
</evidence>
<sequence>MDSRRGSIAIPSGYKRRKSSAANARYARQASLSLQLEQGRLAERYPRMTDASSPTLFDNYVIGQKIEGGPPLKRATTDLGPLEEHHSEHRPQKVNLGSNHPGDRWSARRATESQNIVRVPGAFEKPFEEPDLDMLKPDPERQHSTKATKLLGGRDAELAQIELQRVVSEAKQSQNVFTRIYRQLLGKDVLRYGVANGLGFAATLPTAHASAVLHHVNGPPEESSRLYVLEYRYENQVLASSTLKPFDRAGSLKAYLNTTKAACDLRVMYSCNNEEAVNIRAAGKAVKWRPSYDAGRNLICSAFGLDFGKILAVAPSAQNKRRPAAGVQLTESSHRQRVAVYMQRTATTVTAAGARAFRLAPTAAANDSLPAFASCPTILIARYSGTNTNDVLSMAAALLSLDNISAPDLSTAIIKVTQDIVLQITEGIQRLWHQQVHLLHEPHAELEDHIFSQPSDPSRAREIWAMSQRLHEILKLLNRHTSLIEDVQDDFRTFAERFDSEDDDDEWLDPTLATLTDLSEAIDVDYVQPMDRMMDLMYKSVTIRDSRQSLELNASLWRLSWITFIFLPLTALSGFFGMNVDTFNKGDPSIKWYFVAAAPLLVLVVAFWFSVRTFAPASKRADMAMEIAAEQSERVDDGADGAWSSFGSWRSKGSMRGADSEGGS</sequence>
<proteinExistence type="predicted"/>
<dbReference type="EMBL" id="LFJN01000001">
    <property type="protein sequence ID" value="KPI45620.1"/>
    <property type="molecule type" value="Genomic_DNA"/>
</dbReference>